<keyword evidence="4" id="KW-1185">Reference proteome</keyword>
<reference evidence="3 4" key="1">
    <citation type="journal article" date="2018" name="Front. Microbiol.">
        <title>Hydrolytic Capabilities as a Key to Environmental Success: Chitinolytic and Cellulolytic Acidobacteria From Acidic Sub-arctic Soils and Boreal Peatlands.</title>
        <authorList>
            <person name="Belova S.E."/>
            <person name="Ravin N.V."/>
            <person name="Pankratov T.A."/>
            <person name="Rakitin A.L."/>
            <person name="Ivanova A.A."/>
            <person name="Beletsky A.V."/>
            <person name="Mardanov A.V."/>
            <person name="Sinninghe Damste J.S."/>
            <person name="Dedysh S.N."/>
        </authorList>
    </citation>
    <scope>NUCLEOTIDE SEQUENCE [LARGE SCALE GENOMIC DNA]</scope>
    <source>
        <strain evidence="3 4">SBC82</strain>
    </source>
</reference>
<proteinExistence type="inferred from homology"/>
<dbReference type="InterPro" id="IPR006016">
    <property type="entry name" value="UspA"/>
</dbReference>
<dbReference type="SUPFAM" id="SSF52402">
    <property type="entry name" value="Adenine nucleotide alpha hydrolases-like"/>
    <property type="match status" value="2"/>
</dbReference>
<dbReference type="Gene3D" id="3.40.50.620">
    <property type="entry name" value="HUPs"/>
    <property type="match status" value="2"/>
</dbReference>
<sequence>MNTTGLKFKTIAVATDLSETASSALRYAQAVARQEAGTLVVIHVIDPVGYAFPEGAPAFIDANQAAREELQRIEEETRRHGIPIHSVIETGMVYERILQAIKDYRVDLLVLGTKAKTEAGRAALGTVVRQLLGKAPCPILAVPPDADSSLACAGSWRNVLAAVDFSAASISALLCAHQMAHKQLTALHVARCRSEHECSRCMERLRLLAPFNEFRTVPVEHIVKSGDANELIADYARIAHADLLVLGAPGKVLSDEDFSSSTVLQVISKVTCPVLCVPAGREAARSEFIREVAFAG</sequence>
<comment type="similarity">
    <text evidence="1">Belongs to the universal stress protein A family.</text>
</comment>
<dbReference type="PANTHER" id="PTHR46268">
    <property type="entry name" value="STRESS RESPONSE PROTEIN NHAX"/>
    <property type="match status" value="1"/>
</dbReference>
<dbReference type="InterPro" id="IPR014729">
    <property type="entry name" value="Rossmann-like_a/b/a_fold"/>
</dbReference>
<evidence type="ECO:0000256" key="1">
    <source>
        <dbReference type="ARBA" id="ARBA00008791"/>
    </source>
</evidence>
<feature type="domain" description="UspA" evidence="2">
    <location>
        <begin position="156"/>
        <end position="278"/>
    </location>
</feature>
<dbReference type="EMBL" id="CP030840">
    <property type="protein sequence ID" value="AXC14478.1"/>
    <property type="molecule type" value="Genomic_DNA"/>
</dbReference>
<evidence type="ECO:0000313" key="3">
    <source>
        <dbReference type="EMBL" id="AXC14478.1"/>
    </source>
</evidence>
<dbReference type="RefSeq" id="WP_114209244.1">
    <property type="nucleotide sequence ID" value="NZ_CP030840.1"/>
</dbReference>
<accession>A0A2Z5G5V7</accession>
<gene>
    <name evidence="3" type="ORF">ACPOL_5224</name>
</gene>
<protein>
    <submittedName>
        <fullName evidence="3">Universal stress protein family</fullName>
    </submittedName>
</protein>
<evidence type="ECO:0000313" key="4">
    <source>
        <dbReference type="Proteomes" id="UP000253606"/>
    </source>
</evidence>
<dbReference type="OrthoDB" id="115248at2"/>
<dbReference type="Pfam" id="PF00582">
    <property type="entry name" value="Usp"/>
    <property type="match status" value="2"/>
</dbReference>
<dbReference type="PRINTS" id="PR01438">
    <property type="entry name" value="UNVRSLSTRESS"/>
</dbReference>
<dbReference type="Proteomes" id="UP000253606">
    <property type="component" value="Chromosome"/>
</dbReference>
<dbReference type="PANTHER" id="PTHR46268:SF15">
    <property type="entry name" value="UNIVERSAL STRESS PROTEIN HP_0031"/>
    <property type="match status" value="1"/>
</dbReference>
<dbReference type="InterPro" id="IPR006015">
    <property type="entry name" value="Universal_stress_UspA"/>
</dbReference>
<organism evidence="3 4">
    <name type="scientific">Acidisarcina polymorpha</name>
    <dbReference type="NCBI Taxonomy" id="2211140"/>
    <lineage>
        <taxon>Bacteria</taxon>
        <taxon>Pseudomonadati</taxon>
        <taxon>Acidobacteriota</taxon>
        <taxon>Terriglobia</taxon>
        <taxon>Terriglobales</taxon>
        <taxon>Acidobacteriaceae</taxon>
        <taxon>Acidisarcina</taxon>
    </lineage>
</organism>
<evidence type="ECO:0000259" key="2">
    <source>
        <dbReference type="Pfam" id="PF00582"/>
    </source>
</evidence>
<dbReference type="KEGG" id="abas:ACPOL_5224"/>
<feature type="domain" description="UspA" evidence="2">
    <location>
        <begin position="8"/>
        <end position="143"/>
    </location>
</feature>
<dbReference type="CDD" id="cd00293">
    <property type="entry name" value="USP-like"/>
    <property type="match status" value="2"/>
</dbReference>
<dbReference type="AlphaFoldDB" id="A0A2Z5G5V7"/>
<name>A0A2Z5G5V7_9BACT</name>